<feature type="region of interest" description="Disordered" evidence="6">
    <location>
        <begin position="1"/>
        <end position="60"/>
    </location>
</feature>
<comment type="caution">
    <text evidence="9">The sequence shown here is derived from an EMBL/GenBank/DDBJ whole genome shotgun (WGS) entry which is preliminary data.</text>
</comment>
<dbReference type="EMBL" id="MTYJ01000073">
    <property type="protein sequence ID" value="OQV16521.1"/>
    <property type="molecule type" value="Genomic_DNA"/>
</dbReference>
<dbReference type="InterPro" id="IPR053939">
    <property type="entry name" value="UTP25_C"/>
</dbReference>
<accession>A0A1W0WMS5</accession>
<name>A0A1W0WMS5_HYPEX</name>
<comment type="similarity">
    <text evidence="2">Belongs to the UTP25 family.</text>
</comment>
<evidence type="ECO:0000256" key="2">
    <source>
        <dbReference type="ARBA" id="ARBA00009223"/>
    </source>
</evidence>
<dbReference type="Gene3D" id="3.40.50.300">
    <property type="entry name" value="P-loop containing nucleotide triphosphate hydrolases"/>
    <property type="match status" value="1"/>
</dbReference>
<dbReference type="InterPro" id="IPR027417">
    <property type="entry name" value="P-loop_NTPase"/>
</dbReference>
<dbReference type="AlphaFoldDB" id="A0A1W0WMS5"/>
<dbReference type="SUPFAM" id="SSF52540">
    <property type="entry name" value="P-loop containing nucleoside triphosphate hydrolases"/>
    <property type="match status" value="1"/>
</dbReference>
<evidence type="ECO:0000256" key="6">
    <source>
        <dbReference type="SAM" id="MobiDB-lite"/>
    </source>
</evidence>
<proteinExistence type="inferred from homology"/>
<feature type="compositionally biased region" description="Basic residues" evidence="6">
    <location>
        <begin position="16"/>
        <end position="29"/>
    </location>
</feature>
<keyword evidence="10" id="KW-1185">Reference proteome</keyword>
<dbReference type="InterPro" id="IPR010678">
    <property type="entry name" value="UTP25"/>
</dbReference>
<sequence>MVGKRKFRNASATGPKPKRKEWNKRRAPLKRQAEPVENSENSSADDGTSSDVDVLDGDLNDGTVPAVRLLAATFDGQAGEDGGKVSADQSHAKLSKRKSGPREQDLKSSAVYVALDIALTDDALNEATEADEEEALGEPSSSDDPFVMHLEKILTEDEADAARNKKLPSAGVDVSLPHLGTFTLKSSATAALDNPSGLADRPVQKSHVKMSLLKHLKAAKTQPWTAHCAESFAVMNTYRDLFHFEKDHRLDMDMKRAYCLHALNHVLKARNRVVAHNAKLTRGTAHEASDFKDQGFTRPKVLIIAPFKHDALRIYEILAELLTGNEDMQVMNKARFEKEFGWDEKDPVANSDRPEDFRATFTGNTDDCFRVGISFTKKTLKMYTEFYSADIIIASPLGLRMIIGTEGEKQHEYDFLSSIEILVMDQADIFMMQNWEHVTLIMKHLHLQPKSTGKLDFGRVRHWVLNGWSQLYRQTIFLSAFRCPEFQALANRHCSNYEGAFWQKGSSSHTLSSVVVPIPHCFHRIPGNDIASMSDARFNYFRDKILPQLNDPSKTQAMIFIPSYFDFVRIRNHFHREEISFVQICEYTSTSKIARARDLFYHGKKHFLLYTERFHFYRRYRIKGIRHILFYDLPHYPHFYPELCNMMTRGEETAFHQFTSDALFSKFDSLSLAPIVGIAKMPAMLQPDKAVHMFVTSPADGS</sequence>
<dbReference type="GO" id="GO:0019843">
    <property type="term" value="F:rRNA binding"/>
    <property type="evidence" value="ECO:0007669"/>
    <property type="project" value="TreeGrafter"/>
</dbReference>
<feature type="domain" description="UTP25 C-terminal" evidence="7">
    <location>
        <begin position="511"/>
        <end position="694"/>
    </location>
</feature>
<keyword evidence="3" id="KW-0539">Nucleus</keyword>
<dbReference type="GO" id="GO:0000462">
    <property type="term" value="P:maturation of SSU-rRNA from tricistronic rRNA transcript (SSU-rRNA, 5.8S rRNA, LSU-rRNA)"/>
    <property type="evidence" value="ECO:0007669"/>
    <property type="project" value="TreeGrafter"/>
</dbReference>
<evidence type="ECO:0000313" key="10">
    <source>
        <dbReference type="Proteomes" id="UP000192578"/>
    </source>
</evidence>
<evidence type="ECO:0000256" key="1">
    <source>
        <dbReference type="ARBA" id="ARBA00004604"/>
    </source>
</evidence>
<protein>
    <recommendedName>
        <fullName evidence="4">U3 small nucleolar RNA-associated protein 25 homolog</fullName>
    </recommendedName>
    <alternativeName>
        <fullName evidence="5">UTP25 small subunit processor component</fullName>
    </alternativeName>
</protein>
<dbReference type="Pfam" id="PF22916">
    <property type="entry name" value="UTP25_NTPase-like"/>
    <property type="match status" value="1"/>
</dbReference>
<evidence type="ECO:0000259" key="8">
    <source>
        <dbReference type="Pfam" id="PF22916"/>
    </source>
</evidence>
<dbReference type="PANTHER" id="PTHR12933">
    <property type="entry name" value="ORF PROTEIN-RELATED"/>
    <property type="match status" value="1"/>
</dbReference>
<dbReference type="GO" id="GO:0034511">
    <property type="term" value="F:U3 snoRNA binding"/>
    <property type="evidence" value="ECO:0007669"/>
    <property type="project" value="InterPro"/>
</dbReference>
<feature type="domain" description="UTP25 NTP hydrolase-like" evidence="8">
    <location>
        <begin position="238"/>
        <end position="500"/>
    </location>
</feature>
<dbReference type="OrthoDB" id="10264378at2759"/>
<dbReference type="InterPro" id="IPR053940">
    <property type="entry name" value="UTP25_NTPase-like"/>
</dbReference>
<evidence type="ECO:0000256" key="3">
    <source>
        <dbReference type="ARBA" id="ARBA00023242"/>
    </source>
</evidence>
<feature type="region of interest" description="Disordered" evidence="6">
    <location>
        <begin position="77"/>
        <end position="106"/>
    </location>
</feature>
<gene>
    <name evidence="9" type="ORF">BV898_09360</name>
</gene>
<dbReference type="Pfam" id="PF06862">
    <property type="entry name" value="Utp25_C"/>
    <property type="match status" value="1"/>
</dbReference>
<dbReference type="GO" id="GO:0032040">
    <property type="term" value="C:small-subunit processome"/>
    <property type="evidence" value="ECO:0007669"/>
    <property type="project" value="TreeGrafter"/>
</dbReference>
<evidence type="ECO:0000313" key="9">
    <source>
        <dbReference type="EMBL" id="OQV16521.1"/>
    </source>
</evidence>
<evidence type="ECO:0000256" key="4">
    <source>
        <dbReference type="ARBA" id="ARBA00024421"/>
    </source>
</evidence>
<organism evidence="9 10">
    <name type="scientific">Hypsibius exemplaris</name>
    <name type="common">Freshwater tardigrade</name>
    <dbReference type="NCBI Taxonomy" id="2072580"/>
    <lineage>
        <taxon>Eukaryota</taxon>
        <taxon>Metazoa</taxon>
        <taxon>Ecdysozoa</taxon>
        <taxon>Tardigrada</taxon>
        <taxon>Eutardigrada</taxon>
        <taxon>Parachela</taxon>
        <taxon>Hypsibioidea</taxon>
        <taxon>Hypsibiidae</taxon>
        <taxon>Hypsibius</taxon>
    </lineage>
</organism>
<evidence type="ECO:0000256" key="5">
    <source>
        <dbReference type="ARBA" id="ARBA00032325"/>
    </source>
</evidence>
<evidence type="ECO:0000259" key="7">
    <source>
        <dbReference type="Pfam" id="PF06862"/>
    </source>
</evidence>
<dbReference type="Proteomes" id="UP000192578">
    <property type="component" value="Unassembled WGS sequence"/>
</dbReference>
<comment type="subcellular location">
    <subcellularLocation>
        <location evidence="1">Nucleus</location>
        <location evidence="1">Nucleolus</location>
    </subcellularLocation>
</comment>
<reference evidence="10" key="1">
    <citation type="submission" date="2017-01" db="EMBL/GenBank/DDBJ databases">
        <title>Comparative genomics of anhydrobiosis in the tardigrade Hypsibius dujardini.</title>
        <authorList>
            <person name="Yoshida Y."/>
            <person name="Koutsovoulos G."/>
            <person name="Laetsch D."/>
            <person name="Stevens L."/>
            <person name="Kumar S."/>
            <person name="Horikawa D."/>
            <person name="Ishino K."/>
            <person name="Komine S."/>
            <person name="Tomita M."/>
            <person name="Blaxter M."/>
            <person name="Arakawa K."/>
        </authorList>
    </citation>
    <scope>NUCLEOTIDE SEQUENCE [LARGE SCALE GENOMIC DNA]</scope>
    <source>
        <strain evidence="10">Z151</strain>
    </source>
</reference>
<dbReference type="PANTHER" id="PTHR12933:SF0">
    <property type="entry name" value="U3 SMALL NUCLEOLAR RNA-ASSOCIATED PROTEIN 25 HOMOLOG"/>
    <property type="match status" value="1"/>
</dbReference>